<organism evidence="2 3">
    <name type="scientific">Coniochaeta ligniaria NRRL 30616</name>
    <dbReference type="NCBI Taxonomy" id="1408157"/>
    <lineage>
        <taxon>Eukaryota</taxon>
        <taxon>Fungi</taxon>
        <taxon>Dikarya</taxon>
        <taxon>Ascomycota</taxon>
        <taxon>Pezizomycotina</taxon>
        <taxon>Sordariomycetes</taxon>
        <taxon>Sordariomycetidae</taxon>
        <taxon>Coniochaetales</taxon>
        <taxon>Coniochaetaceae</taxon>
        <taxon>Coniochaeta</taxon>
    </lineage>
</organism>
<name>A0A1J7J3L6_9PEZI</name>
<evidence type="ECO:0000313" key="3">
    <source>
        <dbReference type="Proteomes" id="UP000182658"/>
    </source>
</evidence>
<keyword evidence="3" id="KW-1185">Reference proteome</keyword>
<dbReference type="InParanoid" id="A0A1J7J3L6"/>
<evidence type="ECO:0000313" key="2">
    <source>
        <dbReference type="EMBL" id="OIW22106.1"/>
    </source>
</evidence>
<dbReference type="EMBL" id="KV875175">
    <property type="protein sequence ID" value="OIW22106.1"/>
    <property type="molecule type" value="Genomic_DNA"/>
</dbReference>
<evidence type="ECO:0000256" key="1">
    <source>
        <dbReference type="SAM" id="SignalP"/>
    </source>
</evidence>
<feature type="chain" id="PRO_5013153981" evidence="1">
    <location>
        <begin position="27"/>
        <end position="162"/>
    </location>
</feature>
<proteinExistence type="predicted"/>
<accession>A0A1J7J3L6</accession>
<protein>
    <submittedName>
        <fullName evidence="2">Uncharacterized protein</fullName>
    </submittedName>
</protein>
<dbReference type="AlphaFoldDB" id="A0A1J7J3L6"/>
<dbReference type="Proteomes" id="UP000182658">
    <property type="component" value="Unassembled WGS sequence"/>
</dbReference>
<feature type="signal peptide" evidence="1">
    <location>
        <begin position="1"/>
        <end position="26"/>
    </location>
</feature>
<reference evidence="2 3" key="1">
    <citation type="submission" date="2016-10" db="EMBL/GenBank/DDBJ databases">
        <title>Draft genome sequence of Coniochaeta ligniaria NRRL30616, a lignocellulolytic fungus for bioabatement of inhibitors in plant biomass hydrolysates.</title>
        <authorList>
            <consortium name="DOE Joint Genome Institute"/>
            <person name="Jimenez D.J."/>
            <person name="Hector R.E."/>
            <person name="Riley R."/>
            <person name="Sun H."/>
            <person name="Grigoriev I.V."/>
            <person name="Van Elsas J.D."/>
            <person name="Nichols N.N."/>
        </authorList>
    </citation>
    <scope>NUCLEOTIDE SEQUENCE [LARGE SCALE GENOMIC DNA]</scope>
    <source>
        <strain evidence="2 3">NRRL 30616</strain>
    </source>
</reference>
<keyword evidence="1" id="KW-0732">Signal</keyword>
<gene>
    <name evidence="2" type="ORF">CONLIGDRAFT_497053</name>
</gene>
<sequence length="162" mass="17503">MTTTPLSSSSSIILLIFRASRGRTAGANCGFDGWWQWTSAAMRSNAFLSTATESGVGQDIIWVSRLSGVRRKALMSWRMRRMVKPHQGMRVSAPLPAIIWAMRLPQTSWGGGVSDEVDSREAVPRRWGRGGDGLPPGCWSGTFCVVCGGVVTGGRVGWSSVD</sequence>